<dbReference type="Pfam" id="PF20175">
    <property type="entry name" value="Tra1_central"/>
    <property type="match status" value="1"/>
</dbReference>
<evidence type="ECO:0000256" key="1">
    <source>
        <dbReference type="SAM" id="MobiDB-lite"/>
    </source>
</evidence>
<feature type="non-terminal residue" evidence="2">
    <location>
        <position position="847"/>
    </location>
</feature>
<dbReference type="VEuPathDB" id="MicrosporidiaDB:CWI39_2101p0010"/>
<evidence type="ECO:0000313" key="2">
    <source>
        <dbReference type="EMBL" id="TBT99206.1"/>
    </source>
</evidence>
<dbReference type="Pfam" id="PF20206">
    <property type="entry name" value="Tra1_ring"/>
    <property type="match status" value="1"/>
</dbReference>
<feature type="compositionally biased region" description="Low complexity" evidence="1">
    <location>
        <begin position="766"/>
        <end position="817"/>
    </location>
</feature>
<dbReference type="PANTHER" id="PTHR33416">
    <property type="entry name" value="NUCLEAR PORE COMPLEX PROTEIN NUP1"/>
    <property type="match status" value="1"/>
</dbReference>
<proteinExistence type="predicted"/>
<protein>
    <submittedName>
        <fullName evidence="2">Uncharacterized protein</fullName>
    </submittedName>
</protein>
<feature type="region of interest" description="Disordered" evidence="1">
    <location>
        <begin position="142"/>
        <end position="215"/>
    </location>
</feature>
<gene>
    <name evidence="2" type="ORF">CWI39_2101p0010</name>
</gene>
<feature type="region of interest" description="Disordered" evidence="1">
    <location>
        <begin position="766"/>
        <end position="818"/>
    </location>
</feature>
<dbReference type="VEuPathDB" id="MicrosporidiaDB:CWI36_0752p0010"/>
<organism evidence="2 3">
    <name type="scientific">Hamiltosporidium magnivora</name>
    <dbReference type="NCBI Taxonomy" id="148818"/>
    <lineage>
        <taxon>Eukaryota</taxon>
        <taxon>Fungi</taxon>
        <taxon>Fungi incertae sedis</taxon>
        <taxon>Microsporidia</taxon>
        <taxon>Dubosqiidae</taxon>
        <taxon>Hamiltosporidium</taxon>
    </lineage>
</organism>
<sequence>MMHKHYDQDIFIELILNVPISLSVLIPCIRDLAEPLCKGLRGNIDLQFRSLRTLELCLDNLNLEYVESITEGYMYEIVCILMEMMGRKETNSIAARILGKLKTFNRKFLESTQTYIHKSYNKGMFDIVCGMIGVSNGLEGVNDSSRVEGVNDSSRVEGVSDTSYEQQGVSHPSNNQQGVSNNNTINNNTINNNTSNNNTINNNTSNNNNNNNTSKQDPFINSIYTNNTITPTSIITLPLDTALTHAIQYIIGISIKESFIGSVSDIHTFKNTIKIPFVSNTLLYNSYILIANFIYEAAGWSVLENGEVIEKACKHLRIIKKERFTNFLRNKYQSALNFTHLKRLKGISMESIINKKQIFYDSILSLFECSNFSFENNSYFILKRLATQVVVYKIIQRFKLFSLKTKIHFDYTPFIDALIESFGSTNKTLLIAQKILKRINTSIFKICETTLNCSKVDLYDEILKKLCSLCSYEHKKKRKAGINGLIYFIKNIDLGDVWLFSKRCDILSTLLFYVRLSDKECNSVRDLIFYILRRTFDSGGGGEGDICSVGGDVGYSSNNSSKDSSSSSNRDKDSSSRDKDSSNRDKDSSNRDNNLSNTPHNNTPHTTPHNNTPHNNIFTFHLLSNTSDKITYDKDITVLLLGGITSISNKVREISQSSLEYLSELKGLSVNELLEPYKDLIRNTIFKGESYFRNNNEQCAKLDSLSYILGLRPPLFIENVYPLYDIVITKLNRNISGSGVGMGGSNINSNINSNISNNSSNTTSVNSVNNLYTSNPYTNNTTSNPYNNNTTSNPYTTNNTTNPYTNNNTTPYNNTPPDSDVSIYSYKYLLSLITLSNNKENNKEILE</sequence>
<feature type="compositionally biased region" description="Low complexity" evidence="1">
    <location>
        <begin position="557"/>
        <end position="568"/>
    </location>
</feature>
<dbReference type="PANTHER" id="PTHR33416:SF20">
    <property type="entry name" value="NUCLEAR PORE COMPLEX PROTEIN NUP1"/>
    <property type="match status" value="1"/>
</dbReference>
<dbReference type="EMBL" id="PIXR01002101">
    <property type="protein sequence ID" value="TBT99206.1"/>
    <property type="molecule type" value="Genomic_DNA"/>
</dbReference>
<name>A0A4Q9KWE7_9MICR</name>
<dbReference type="GO" id="GO:0005635">
    <property type="term" value="C:nuclear envelope"/>
    <property type="evidence" value="ECO:0007669"/>
    <property type="project" value="TreeGrafter"/>
</dbReference>
<feature type="compositionally biased region" description="Basic and acidic residues" evidence="1">
    <location>
        <begin position="569"/>
        <end position="590"/>
    </location>
</feature>
<dbReference type="InterPro" id="IPR046805">
    <property type="entry name" value="Tra1_ring"/>
</dbReference>
<reference evidence="2 3" key="1">
    <citation type="submission" date="2017-12" db="EMBL/GenBank/DDBJ databases">
        <authorList>
            <person name="Pombert J.-F."/>
            <person name="Haag K.L."/>
            <person name="Ebert D."/>
        </authorList>
    </citation>
    <scope>NUCLEOTIDE SEQUENCE [LARGE SCALE GENOMIC DNA]</scope>
    <source>
        <strain evidence="2">IL-BN-2</strain>
    </source>
</reference>
<dbReference type="InterPro" id="IPR046807">
    <property type="entry name" value="Tra1_central"/>
</dbReference>
<comment type="caution">
    <text evidence="2">The sequence shown here is derived from an EMBL/GenBank/DDBJ whole genome shotgun (WGS) entry which is preliminary data.</text>
</comment>
<evidence type="ECO:0000313" key="3">
    <source>
        <dbReference type="Proteomes" id="UP000293045"/>
    </source>
</evidence>
<dbReference type="AlphaFoldDB" id="A0A4Q9KWE7"/>
<feature type="compositionally biased region" description="Low complexity" evidence="1">
    <location>
        <begin position="591"/>
        <end position="613"/>
    </location>
</feature>
<feature type="compositionally biased region" description="Polar residues" evidence="1">
    <location>
        <begin position="160"/>
        <end position="179"/>
    </location>
</feature>
<feature type="region of interest" description="Disordered" evidence="1">
    <location>
        <begin position="557"/>
        <end position="613"/>
    </location>
</feature>
<dbReference type="GO" id="GO:0071763">
    <property type="term" value="P:nuclear membrane organization"/>
    <property type="evidence" value="ECO:0007669"/>
    <property type="project" value="TreeGrafter"/>
</dbReference>
<dbReference type="Proteomes" id="UP000293045">
    <property type="component" value="Unassembled WGS sequence"/>
</dbReference>
<feature type="compositionally biased region" description="Low complexity" evidence="1">
    <location>
        <begin position="180"/>
        <end position="215"/>
    </location>
</feature>
<accession>A0A4Q9KWE7</accession>